<sequence length="625" mass="67149">MPRARLEELKQAVSLALDVHTSVEQRRRREAGLMALIDTTQQMAFRDDLNDLLNTATSQARRLLDFDMAWISLSLPDGGSYVHTSKGEITPSSVGLELATGFGLGEQVLRTQAPLWTSDYLTDDRFHHSPAIDEVVDSEGLHAVLAVPLTHDGTCIGALYGASRGRRHFSPDEVSLLRSLAAMAAPAIEETRRLERIQAALAKAENERSHLAARLNGLERLTGIQTRLSGMFLAGGTLHDILEMADGELRGVLVLRDAAGRTLAGTGDIPSADPERVVRALAESHAIGAPVALTETVWAMHVTTGVEAPGVLLFQRSTPLTEEELRLLHAVGQTTALVQLLAHSAGAAAGPARDECLDSLLAARAQPPRRMIERVRRLGLDPDRPHAVLVVRPEGAQQGEAAVWASSYTYRHRGLKTARGECLVLLLPAEDASDAARAAGGELSRVLGHPVTVGAAGVATGLGSLAKAHQEARRCLDALVSLGATGGAASARDLGFLGLLLSDEHDADTFIDSVLGRMLEYDSRRSTDLVRTLEAYFTSGSSPTRAAVHLHVHANTVARRLERITELLGPDWQKPANALEIQLALRLLRTRDAVYPGTTERDGNPVDRARARFPGTERAEESPGP</sequence>
<dbReference type="InterPro" id="IPR041522">
    <property type="entry name" value="CdaR_GGDEF"/>
</dbReference>
<protein>
    <submittedName>
        <fullName evidence="5">Transcriptional regulator</fullName>
    </submittedName>
</protein>
<comment type="similarity">
    <text evidence="1">Belongs to the CdaR family.</text>
</comment>
<gene>
    <name evidence="5" type="ORF">C1J00_02715</name>
</gene>
<keyword evidence="2" id="KW-0175">Coiled coil</keyword>
<dbReference type="Gene3D" id="1.10.10.2840">
    <property type="entry name" value="PucR C-terminal helix-turn-helix domain"/>
    <property type="match status" value="1"/>
</dbReference>
<reference evidence="5 6" key="1">
    <citation type="submission" date="2018-01" db="EMBL/GenBank/DDBJ databases">
        <title>Draft genome sequence of Streptomyces sp. 13K301.</title>
        <authorList>
            <person name="Sahin N."/>
            <person name="Saygin H."/>
            <person name="Ay H."/>
        </authorList>
    </citation>
    <scope>NUCLEOTIDE SEQUENCE [LARGE SCALE GENOMIC DNA]</scope>
    <source>
        <strain evidence="5 6">13K301</strain>
    </source>
</reference>
<dbReference type="InterPro" id="IPR003018">
    <property type="entry name" value="GAF"/>
</dbReference>
<accession>A0A2N8TX95</accession>
<dbReference type="Pfam" id="PF13556">
    <property type="entry name" value="HTH_30"/>
    <property type="match status" value="1"/>
</dbReference>
<dbReference type="PANTHER" id="PTHR33744">
    <property type="entry name" value="CARBOHYDRATE DIACID REGULATOR"/>
    <property type="match status" value="1"/>
</dbReference>
<evidence type="ECO:0000259" key="4">
    <source>
        <dbReference type="SMART" id="SM00065"/>
    </source>
</evidence>
<dbReference type="PANTHER" id="PTHR33744:SF1">
    <property type="entry name" value="DNA-BINDING TRANSCRIPTIONAL ACTIVATOR ADER"/>
    <property type="match status" value="1"/>
</dbReference>
<keyword evidence="6" id="KW-1185">Reference proteome</keyword>
<feature type="region of interest" description="Disordered" evidence="3">
    <location>
        <begin position="595"/>
        <end position="625"/>
    </location>
</feature>
<dbReference type="Pfam" id="PF17853">
    <property type="entry name" value="GGDEF_2"/>
    <property type="match status" value="1"/>
</dbReference>
<dbReference type="InterPro" id="IPR042070">
    <property type="entry name" value="PucR_C-HTH_sf"/>
</dbReference>
<dbReference type="Proteomes" id="UP000235943">
    <property type="component" value="Unassembled WGS sequence"/>
</dbReference>
<proteinExistence type="inferred from homology"/>
<name>A0A2N8TX95_9ACTN</name>
<organism evidence="5 6">
    <name type="scientific">Streptomyces cahuitamycinicus</name>
    <dbReference type="NCBI Taxonomy" id="2070367"/>
    <lineage>
        <taxon>Bacteria</taxon>
        <taxon>Bacillati</taxon>
        <taxon>Actinomycetota</taxon>
        <taxon>Actinomycetes</taxon>
        <taxon>Kitasatosporales</taxon>
        <taxon>Streptomycetaceae</taxon>
        <taxon>Streptomyces</taxon>
    </lineage>
</organism>
<dbReference type="Pfam" id="PF01590">
    <property type="entry name" value="GAF"/>
    <property type="match status" value="1"/>
</dbReference>
<evidence type="ECO:0000313" key="6">
    <source>
        <dbReference type="Proteomes" id="UP000235943"/>
    </source>
</evidence>
<dbReference type="Gene3D" id="3.30.450.40">
    <property type="match status" value="1"/>
</dbReference>
<evidence type="ECO:0000256" key="3">
    <source>
        <dbReference type="SAM" id="MobiDB-lite"/>
    </source>
</evidence>
<dbReference type="SUPFAM" id="SSF55781">
    <property type="entry name" value="GAF domain-like"/>
    <property type="match status" value="1"/>
</dbReference>
<feature type="coiled-coil region" evidence="2">
    <location>
        <begin position="187"/>
        <end position="221"/>
    </location>
</feature>
<dbReference type="OrthoDB" id="8026818at2"/>
<dbReference type="InterPro" id="IPR029016">
    <property type="entry name" value="GAF-like_dom_sf"/>
</dbReference>
<evidence type="ECO:0000256" key="1">
    <source>
        <dbReference type="ARBA" id="ARBA00006754"/>
    </source>
</evidence>
<dbReference type="SMART" id="SM00065">
    <property type="entry name" value="GAF"/>
    <property type="match status" value="1"/>
</dbReference>
<dbReference type="InterPro" id="IPR025736">
    <property type="entry name" value="PucR_C-HTH_dom"/>
</dbReference>
<dbReference type="AlphaFoldDB" id="A0A2N8TX95"/>
<feature type="domain" description="GAF" evidence="4">
    <location>
        <begin position="48"/>
        <end position="198"/>
    </location>
</feature>
<evidence type="ECO:0000313" key="5">
    <source>
        <dbReference type="EMBL" id="PNG23634.1"/>
    </source>
</evidence>
<comment type="caution">
    <text evidence="5">The sequence shown here is derived from an EMBL/GenBank/DDBJ whole genome shotgun (WGS) entry which is preliminary data.</text>
</comment>
<dbReference type="EMBL" id="POUC01000010">
    <property type="protein sequence ID" value="PNG23634.1"/>
    <property type="molecule type" value="Genomic_DNA"/>
</dbReference>
<dbReference type="InterPro" id="IPR051448">
    <property type="entry name" value="CdaR-like_regulators"/>
</dbReference>
<evidence type="ECO:0000256" key="2">
    <source>
        <dbReference type="SAM" id="Coils"/>
    </source>
</evidence>
<feature type="compositionally biased region" description="Basic and acidic residues" evidence="3">
    <location>
        <begin position="599"/>
        <end position="625"/>
    </location>
</feature>